<sequence>MALNFLTPSGKCSISPRRATDYQKTKGSRRSHDDSLLQEKGLWDSYGGLKDDRHQPPNYHCSTKRKSNRAKEKKQRRLEERAAMDAVCAKVVAANKLEDPLSTFPVFKKYDRNGLNLEIECKRVTALSPITVEWAYELTRANVQTLYEQSEWGWKEREKREEMKDERAWYLLARDAESAPVAFSHFRFDVECGDEVLYCYELQLESKVRRKGLGKFLVQILQLIANSTQMKKVMLTVFKHNHGAYQFFREALQFEIDETSPSMSGCCGDEYSYEILSRRTKYGEVNQHGEGIIYTAYDDDDNHDITSWQDFSLQFPLFQAADHCSQGCDCRHHNFVKDQTISQLRKELHKVQKQIKVSEAKDSKESNLPTIFVITPTYARLVQKAELTRFSHTLLHVPQLHWVVVEDSPKPTQLVSYFLASSGLSYTQLHILTPKDHKLQKGDPHWLKPRGAEQRNEGLRWLRENAAAADGGIGLDSDDAVVFFADDDNTYSLQLFEEMRYTKMVSVWPVGLVGAMKFERPVVENGKVVGFHTSWRPNRPFPIDMAGFAVSLRLVLANPEACFDGNADIGFLESSFLEKLVTMEELEPKADMCTKVLVWHTRTEKPKMKGEDALIKQGLGSDPNIEV</sequence>
<dbReference type="FunFam" id="3.40.630.30:FF:000033">
    <property type="entry name" value="N-alpha-acetyltransferase 40 isoform X1"/>
    <property type="match status" value="1"/>
</dbReference>
<keyword evidence="32" id="KW-1185">Reference proteome</keyword>
<evidence type="ECO:0000256" key="19">
    <source>
        <dbReference type="ARBA" id="ARBA00023315"/>
    </source>
</evidence>
<evidence type="ECO:0000256" key="2">
    <source>
        <dbReference type="ARBA" id="ARBA00004123"/>
    </source>
</evidence>
<dbReference type="InterPro" id="IPR016181">
    <property type="entry name" value="Acyl_CoA_acyltransferase"/>
</dbReference>
<gene>
    <name evidence="31" type="ORF">Baya_6855</name>
</gene>
<feature type="binding site" evidence="25">
    <location>
        <begin position="376"/>
        <end position="378"/>
    </location>
    <ligand>
        <name>UDP-alpha-D-glucuronate</name>
        <dbReference type="ChEBI" id="CHEBI:58052"/>
    </ligand>
</feature>
<evidence type="ECO:0000256" key="17">
    <source>
        <dbReference type="ARBA" id="ARBA00023242"/>
    </source>
</evidence>
<keyword evidence="17" id="KW-0539">Nucleus</keyword>
<dbReference type="PANTHER" id="PTHR20531:SF1">
    <property type="entry name" value="N-ALPHA-ACETYLTRANSFERASE 40"/>
    <property type="match status" value="1"/>
</dbReference>
<evidence type="ECO:0000256" key="28">
    <source>
        <dbReference type="RuleBase" id="RU363127"/>
    </source>
</evidence>
<dbReference type="GO" id="GO:0010485">
    <property type="term" value="F:histone H4 acetyltransferase activity"/>
    <property type="evidence" value="ECO:0007669"/>
    <property type="project" value="InterPro"/>
</dbReference>
<feature type="compositionally biased region" description="Basic residues" evidence="29">
    <location>
        <begin position="62"/>
        <end position="72"/>
    </location>
</feature>
<evidence type="ECO:0000256" key="23">
    <source>
        <dbReference type="ARBA" id="ARBA00060399"/>
    </source>
</evidence>
<dbReference type="GO" id="GO:0005634">
    <property type="term" value="C:nucleus"/>
    <property type="evidence" value="ECO:0007669"/>
    <property type="project" value="UniProtKB-SubCell"/>
</dbReference>
<evidence type="ECO:0000256" key="7">
    <source>
        <dbReference type="ARBA" id="ARBA00022679"/>
    </source>
</evidence>
<name>A0A556TZ02_BAGYA</name>
<dbReference type="PROSITE" id="PS51186">
    <property type="entry name" value="GNAT"/>
    <property type="match status" value="1"/>
</dbReference>
<evidence type="ECO:0000256" key="8">
    <source>
        <dbReference type="ARBA" id="ARBA00022692"/>
    </source>
</evidence>
<keyword evidence="6" id="KW-0963">Cytoplasm</keyword>
<evidence type="ECO:0000256" key="14">
    <source>
        <dbReference type="ARBA" id="ARBA00023136"/>
    </source>
</evidence>
<evidence type="ECO:0000256" key="10">
    <source>
        <dbReference type="ARBA" id="ARBA00022723"/>
    </source>
</evidence>
<evidence type="ECO:0000256" key="16">
    <source>
        <dbReference type="ARBA" id="ARBA00023211"/>
    </source>
</evidence>
<dbReference type="AlphaFoldDB" id="A0A556TZ02"/>
<dbReference type="EMBL" id="VCAZ01000030">
    <property type="protein sequence ID" value="TSL34642.1"/>
    <property type="molecule type" value="Genomic_DNA"/>
</dbReference>
<dbReference type="GO" id="GO:0015018">
    <property type="term" value="F:galactosylgalactosylxylosylprotein 3-beta-glucuronosyltransferase activity"/>
    <property type="evidence" value="ECO:0007669"/>
    <property type="project" value="UniProtKB-UniRule"/>
</dbReference>
<evidence type="ECO:0000256" key="22">
    <source>
        <dbReference type="ARBA" id="ARBA00049524"/>
    </source>
</evidence>
<reference evidence="31 32" key="1">
    <citation type="journal article" date="2019" name="Genome Biol. Evol.">
        <title>Whole-Genome Sequencing of the Giant Devil Catfish, Bagarius yarrelli.</title>
        <authorList>
            <person name="Jiang W."/>
            <person name="Lv Y."/>
            <person name="Cheng L."/>
            <person name="Yang K."/>
            <person name="Chao B."/>
            <person name="Wang X."/>
            <person name="Li Y."/>
            <person name="Pan X."/>
            <person name="You X."/>
            <person name="Zhang Y."/>
            <person name="Yang J."/>
            <person name="Li J."/>
            <person name="Zhang X."/>
            <person name="Liu S."/>
            <person name="Sun C."/>
            <person name="Yang J."/>
            <person name="Shi Q."/>
        </authorList>
    </citation>
    <scope>NUCLEOTIDE SEQUENCE [LARGE SCALE GENOMIC DNA]</scope>
    <source>
        <strain evidence="31">JWS20170419001</strain>
        <tissue evidence="31">Muscle</tissue>
    </source>
</reference>
<evidence type="ECO:0000256" key="12">
    <source>
        <dbReference type="ARBA" id="ARBA00022989"/>
    </source>
</evidence>
<feature type="binding site" evidence="25">
    <location>
        <begin position="486"/>
        <end position="488"/>
    </location>
    <ligand>
        <name>UDP-alpha-D-glucuronate</name>
        <dbReference type="ChEBI" id="CHEBI:58052"/>
    </ligand>
</feature>
<comment type="subcellular location">
    <subcellularLocation>
        <location evidence="3">Cytoplasm</location>
    </subcellularLocation>
    <subcellularLocation>
        <location evidence="23">Endomembrane system</location>
        <topology evidence="23">Single-pass type II membrane protein</topology>
    </subcellularLocation>
    <subcellularLocation>
        <location evidence="28">Golgi apparatus membrane</location>
        <topology evidence="28">Single-pass type II membrane protein</topology>
    </subcellularLocation>
    <subcellularLocation>
        <location evidence="2">Nucleus</location>
    </subcellularLocation>
</comment>
<feature type="binding site" evidence="25">
    <location>
        <position position="407"/>
    </location>
    <ligand>
        <name>UDP-alpha-D-glucuronate</name>
        <dbReference type="ChEBI" id="CHEBI:58052"/>
    </ligand>
</feature>
<evidence type="ECO:0000256" key="25">
    <source>
        <dbReference type="PIRSR" id="PIRSR605027-2"/>
    </source>
</evidence>
<feature type="compositionally biased region" description="Basic and acidic residues" evidence="29">
    <location>
        <begin position="18"/>
        <end position="37"/>
    </location>
</feature>
<keyword evidence="18" id="KW-0449">Lipoprotein</keyword>
<feature type="binding site" evidence="25">
    <location>
        <position position="450"/>
    </location>
    <ligand>
        <name>UDP-alpha-D-glucuronate</name>
        <dbReference type="ChEBI" id="CHEBI:58052"/>
    </ligand>
</feature>
<dbReference type="SUPFAM" id="SSF53448">
    <property type="entry name" value="Nucleotide-diphospho-sugar transferases"/>
    <property type="match status" value="1"/>
</dbReference>
<evidence type="ECO:0000256" key="9">
    <source>
        <dbReference type="ARBA" id="ARBA00022707"/>
    </source>
</evidence>
<evidence type="ECO:0000256" key="1">
    <source>
        <dbReference type="ARBA" id="ARBA00001936"/>
    </source>
</evidence>
<evidence type="ECO:0000313" key="31">
    <source>
        <dbReference type="EMBL" id="TSL34642.1"/>
    </source>
</evidence>
<dbReference type="InterPro" id="IPR005027">
    <property type="entry name" value="Glyco_trans_43"/>
</dbReference>
<dbReference type="GO" id="GO:0000139">
    <property type="term" value="C:Golgi membrane"/>
    <property type="evidence" value="ECO:0007669"/>
    <property type="project" value="UniProtKB-SubCell"/>
</dbReference>
<keyword evidence="19" id="KW-0012">Acyltransferase</keyword>
<evidence type="ECO:0000256" key="11">
    <source>
        <dbReference type="ARBA" id="ARBA00022968"/>
    </source>
</evidence>
<dbReference type="Pfam" id="PF03360">
    <property type="entry name" value="Glyco_transf_43"/>
    <property type="match status" value="1"/>
</dbReference>
<comment type="catalytic activity">
    <reaction evidence="21 28">
        <text>3-O-(beta-D-galactosyl-(1-&gt;3)-beta-D-galactosyl-(1-&gt;4)-beta-D-xylosyl)-L-seryl-[protein] + UDP-alpha-D-glucuronate = 3-O-(beta-D-GlcA-(1-&gt;3)-beta-D-Gal-(1-&gt;3)-beta-D-Gal-(1-&gt;4)-beta-D-Xyl)-L-seryl-[protein] + UDP + H(+)</text>
        <dbReference type="Rhea" id="RHEA:24168"/>
        <dbReference type="Rhea" id="RHEA-COMP:12571"/>
        <dbReference type="Rhea" id="RHEA-COMP:12573"/>
        <dbReference type="ChEBI" id="CHEBI:15378"/>
        <dbReference type="ChEBI" id="CHEBI:58052"/>
        <dbReference type="ChEBI" id="CHEBI:58223"/>
        <dbReference type="ChEBI" id="CHEBI:132090"/>
        <dbReference type="ChEBI" id="CHEBI:132093"/>
        <dbReference type="EC" id="2.4.1.135"/>
    </reaction>
</comment>
<dbReference type="EC" id="2.4.1.135" evidence="28"/>
<keyword evidence="8" id="KW-0812">Transmembrane</keyword>
<keyword evidence="11 28" id="KW-0735">Signal-anchor</keyword>
<feature type="compositionally biased region" description="Polar residues" evidence="29">
    <location>
        <begin position="1"/>
        <end position="12"/>
    </location>
</feature>
<dbReference type="Gene3D" id="3.40.630.30">
    <property type="match status" value="1"/>
</dbReference>
<comment type="cofactor">
    <cofactor evidence="1 26 28">
        <name>Mn(2+)</name>
        <dbReference type="ChEBI" id="CHEBI:29035"/>
    </cofactor>
</comment>
<keyword evidence="15" id="KW-0325">Glycoprotein</keyword>
<dbReference type="PANTHER" id="PTHR20531">
    <property type="entry name" value="N-ALPHA-ACETYLTRANSFERASE 40"/>
    <property type="match status" value="1"/>
</dbReference>
<feature type="binding site" evidence="25">
    <location>
        <position position="455"/>
    </location>
    <ligand>
        <name>UDP-alpha-D-glucuronate</name>
        <dbReference type="ChEBI" id="CHEBI:58052"/>
    </ligand>
</feature>
<feature type="binding site" evidence="26">
    <location>
        <position position="488"/>
    </location>
    <ligand>
        <name>Mn(2+)</name>
        <dbReference type="ChEBI" id="CHEBI:29035"/>
    </ligand>
</feature>
<comment type="catalytic activity">
    <reaction evidence="20">
        <text>N-terminal L-seryl-[histone H2A] + acetyl-CoA = N-terminal N(alpha)-acetyl-L-seryl-[histone H2A] + CoA + H(+)</text>
        <dbReference type="Rhea" id="RHEA:50600"/>
        <dbReference type="Rhea" id="RHEA-COMP:12742"/>
        <dbReference type="Rhea" id="RHEA-COMP:12744"/>
        <dbReference type="ChEBI" id="CHEBI:15378"/>
        <dbReference type="ChEBI" id="CHEBI:57287"/>
        <dbReference type="ChEBI" id="CHEBI:57288"/>
        <dbReference type="ChEBI" id="CHEBI:64738"/>
        <dbReference type="ChEBI" id="CHEBI:83690"/>
        <dbReference type="EC" id="2.3.1.257"/>
    </reaction>
</comment>
<evidence type="ECO:0000313" key="32">
    <source>
        <dbReference type="Proteomes" id="UP000319801"/>
    </source>
</evidence>
<feature type="site" description="Interaction with galactose moiety of substrate glycoprotein" evidence="27">
    <location>
        <position position="519"/>
    </location>
</feature>
<keyword evidence="12" id="KW-1133">Transmembrane helix</keyword>
<evidence type="ECO:0000256" key="13">
    <source>
        <dbReference type="ARBA" id="ARBA00023034"/>
    </source>
</evidence>
<feature type="region of interest" description="Disordered" evidence="29">
    <location>
        <begin position="1"/>
        <end position="72"/>
    </location>
</feature>
<protein>
    <recommendedName>
        <fullName evidence="28">Galactosylgalactosylxylosylprotein 3-beta-glucuronosyltransferase</fullName>
        <ecNumber evidence="28">2.4.1.135</ecNumber>
    </recommendedName>
</protein>
<dbReference type="GO" id="GO:1990189">
    <property type="term" value="F:protein N-terminal-serine acetyltransferase activity"/>
    <property type="evidence" value="ECO:0007669"/>
    <property type="project" value="UniProtKB-EC"/>
</dbReference>
<dbReference type="InterPro" id="IPR000182">
    <property type="entry name" value="GNAT_dom"/>
</dbReference>
<dbReference type="CDD" id="cd00218">
    <property type="entry name" value="GlcAT-I"/>
    <property type="match status" value="1"/>
</dbReference>
<organism evidence="31 32">
    <name type="scientific">Bagarius yarrelli</name>
    <name type="common">Goonch</name>
    <name type="synonym">Bagrus yarrelli</name>
    <dbReference type="NCBI Taxonomy" id="175774"/>
    <lineage>
        <taxon>Eukaryota</taxon>
        <taxon>Metazoa</taxon>
        <taxon>Chordata</taxon>
        <taxon>Craniata</taxon>
        <taxon>Vertebrata</taxon>
        <taxon>Euteleostomi</taxon>
        <taxon>Actinopterygii</taxon>
        <taxon>Neopterygii</taxon>
        <taxon>Teleostei</taxon>
        <taxon>Ostariophysi</taxon>
        <taxon>Siluriformes</taxon>
        <taxon>Sisoridae</taxon>
        <taxon>Sisorinae</taxon>
        <taxon>Bagarius</taxon>
    </lineage>
</organism>
<feature type="active site" description="Proton donor/acceptor" evidence="24">
    <location>
        <position position="573"/>
    </location>
</feature>
<evidence type="ECO:0000256" key="20">
    <source>
        <dbReference type="ARBA" id="ARBA00047821"/>
    </source>
</evidence>
<evidence type="ECO:0000256" key="18">
    <source>
        <dbReference type="ARBA" id="ARBA00023288"/>
    </source>
</evidence>
<comment type="caution">
    <text evidence="31">The sequence shown here is derived from an EMBL/GenBank/DDBJ whole genome shotgun (WGS) entry which is preliminary data.</text>
</comment>
<evidence type="ECO:0000259" key="30">
    <source>
        <dbReference type="PROSITE" id="PS51186"/>
    </source>
</evidence>
<evidence type="ECO:0000256" key="21">
    <source>
        <dbReference type="ARBA" id="ARBA00047979"/>
    </source>
</evidence>
<keyword evidence="13 28" id="KW-0333">Golgi apparatus</keyword>
<evidence type="ECO:0000256" key="3">
    <source>
        <dbReference type="ARBA" id="ARBA00004496"/>
    </source>
</evidence>
<feature type="binding site" evidence="25">
    <location>
        <begin position="600"/>
        <end position="602"/>
    </location>
    <ligand>
        <name>UDP-alpha-D-glucuronate</name>
        <dbReference type="ChEBI" id="CHEBI:58052"/>
    </ligand>
</feature>
<evidence type="ECO:0000256" key="5">
    <source>
        <dbReference type="ARBA" id="ARBA00008870"/>
    </source>
</evidence>
<dbReference type="GO" id="GO:0046872">
    <property type="term" value="F:metal ion binding"/>
    <property type="evidence" value="ECO:0007669"/>
    <property type="project" value="UniProtKB-KW"/>
</dbReference>
<evidence type="ECO:0000256" key="29">
    <source>
        <dbReference type="SAM" id="MobiDB-lite"/>
    </source>
</evidence>
<keyword evidence="14" id="KW-0472">Membrane</keyword>
<keyword evidence="9" id="KW-0519">Myristate</keyword>
<keyword evidence="7 28" id="KW-0808">Transferase</keyword>
<evidence type="ECO:0000256" key="15">
    <source>
        <dbReference type="ARBA" id="ARBA00023180"/>
    </source>
</evidence>
<dbReference type="Proteomes" id="UP000319801">
    <property type="component" value="Unassembled WGS sequence"/>
</dbReference>
<keyword evidence="10 26" id="KW-0479">Metal-binding</keyword>
<evidence type="ECO:0000256" key="27">
    <source>
        <dbReference type="PIRSR" id="PIRSR605027-4"/>
    </source>
</evidence>
<accession>A0A556TZ02</accession>
<dbReference type="SUPFAM" id="SSF55729">
    <property type="entry name" value="Acyl-CoA N-acyltransferases (Nat)"/>
    <property type="match status" value="1"/>
</dbReference>
<dbReference type="UniPathway" id="UPA00378"/>
<evidence type="ECO:0000256" key="4">
    <source>
        <dbReference type="ARBA" id="ARBA00007706"/>
    </source>
</evidence>
<feature type="domain" description="N-acetyltransferase" evidence="30">
    <location>
        <begin position="125"/>
        <end position="278"/>
    </location>
</feature>
<dbReference type="InterPro" id="IPR039949">
    <property type="entry name" value="NAA40"/>
</dbReference>
<evidence type="ECO:0000256" key="26">
    <source>
        <dbReference type="PIRSR" id="PIRSR605027-3"/>
    </source>
</evidence>
<comment type="catalytic activity">
    <reaction evidence="22">
        <text>N-terminal L-seryl-[histone H4] + acetyl-CoA = N-terminal N(alpha)-acetyl-L-seryl-[histone H4] + CoA + H(+)</text>
        <dbReference type="Rhea" id="RHEA:50596"/>
        <dbReference type="Rhea" id="RHEA-COMP:12740"/>
        <dbReference type="Rhea" id="RHEA-COMP:12743"/>
        <dbReference type="ChEBI" id="CHEBI:15378"/>
        <dbReference type="ChEBI" id="CHEBI:57287"/>
        <dbReference type="ChEBI" id="CHEBI:57288"/>
        <dbReference type="ChEBI" id="CHEBI:64738"/>
        <dbReference type="ChEBI" id="CHEBI:83690"/>
        <dbReference type="EC" id="2.3.1.257"/>
    </reaction>
</comment>
<dbReference type="Gene3D" id="3.90.550.10">
    <property type="entry name" value="Spore Coat Polysaccharide Biosynthesis Protein SpsA, Chain A"/>
    <property type="match status" value="1"/>
</dbReference>
<dbReference type="Pfam" id="PF00583">
    <property type="entry name" value="Acetyltransf_1"/>
    <property type="match status" value="1"/>
</dbReference>
<dbReference type="InterPro" id="IPR029044">
    <property type="entry name" value="Nucleotide-diphossugar_trans"/>
</dbReference>
<comment type="pathway">
    <text evidence="28">Protein modification; protein glycosylation.</text>
</comment>
<comment type="similarity">
    <text evidence="4 28">Belongs to the glycosyltransferase 43 family.</text>
</comment>
<proteinExistence type="inferred from homology"/>
<comment type="similarity">
    <text evidence="5">Belongs to the acetyltransferase family. NAA40 subfamily.</text>
</comment>
<evidence type="ECO:0000256" key="24">
    <source>
        <dbReference type="PIRSR" id="PIRSR605027-1"/>
    </source>
</evidence>
<dbReference type="OrthoDB" id="675023at2759"/>
<dbReference type="GO" id="GO:0043998">
    <property type="term" value="F:histone H2A acetyltransferase activity"/>
    <property type="evidence" value="ECO:0007669"/>
    <property type="project" value="InterPro"/>
</dbReference>
<keyword evidence="16 26" id="KW-0464">Manganese</keyword>
<dbReference type="FunFam" id="3.90.550.10:FF:000010">
    <property type="entry name" value="Galactosylgalactosylxylosylprotein 3-beta-glucuronosyltransferase"/>
    <property type="match status" value="1"/>
</dbReference>
<evidence type="ECO:0000256" key="6">
    <source>
        <dbReference type="ARBA" id="ARBA00022490"/>
    </source>
</evidence>